<feature type="domain" description="EF-hand" evidence="4">
    <location>
        <begin position="56"/>
        <end position="91"/>
    </location>
</feature>
<evidence type="ECO:0000256" key="3">
    <source>
        <dbReference type="ARBA" id="ARBA00022837"/>
    </source>
</evidence>
<feature type="domain" description="EF-hand" evidence="4">
    <location>
        <begin position="130"/>
        <end position="163"/>
    </location>
</feature>
<dbReference type="Gramene" id="Ma03_t07180.1">
    <property type="protein sequence ID" value="Ma03_p07180.1"/>
    <property type="gene ID" value="Ma03_g07180"/>
</dbReference>
<dbReference type="Proteomes" id="UP000012960">
    <property type="component" value="Unplaced"/>
</dbReference>
<reference evidence="6" key="2">
    <citation type="submission" date="2021-05" db="UniProtKB">
        <authorList>
            <consortium name="EnsemblPlants"/>
        </authorList>
    </citation>
    <scope>IDENTIFICATION</scope>
    <source>
        <strain evidence="6">subsp. malaccensis</strain>
    </source>
</reference>
<dbReference type="AlphaFoldDB" id="A0A804I9E0"/>
<keyword evidence="7" id="KW-1185">Reference proteome</keyword>
<feature type="domain" description="EF-hand" evidence="4">
    <location>
        <begin position="20"/>
        <end position="55"/>
    </location>
</feature>
<dbReference type="EMBL" id="HG996468">
    <property type="protein sequence ID" value="CAG1849423.1"/>
    <property type="molecule type" value="Genomic_DNA"/>
</dbReference>
<organism evidence="6 7">
    <name type="scientific">Musa acuminata subsp. malaccensis</name>
    <name type="common">Wild banana</name>
    <name type="synonym">Musa malaccensis</name>
    <dbReference type="NCBI Taxonomy" id="214687"/>
    <lineage>
        <taxon>Eukaryota</taxon>
        <taxon>Viridiplantae</taxon>
        <taxon>Streptophyta</taxon>
        <taxon>Embryophyta</taxon>
        <taxon>Tracheophyta</taxon>
        <taxon>Spermatophyta</taxon>
        <taxon>Magnoliopsida</taxon>
        <taxon>Liliopsida</taxon>
        <taxon>Zingiberales</taxon>
        <taxon>Musaceae</taxon>
        <taxon>Musa</taxon>
    </lineage>
</organism>
<evidence type="ECO:0000259" key="4">
    <source>
        <dbReference type="PROSITE" id="PS50222"/>
    </source>
</evidence>
<evidence type="ECO:0000313" key="6">
    <source>
        <dbReference type="EnsemblPlants" id="Ma03_p07180.1"/>
    </source>
</evidence>
<evidence type="ECO:0000313" key="7">
    <source>
        <dbReference type="Proteomes" id="UP000012960"/>
    </source>
</evidence>
<dbReference type="EnsemblPlants" id="Ma03_t07180.1">
    <property type="protein sequence ID" value="Ma03_p07180.1"/>
    <property type="gene ID" value="Ma03_g07180"/>
</dbReference>
<dbReference type="InterPro" id="IPR011992">
    <property type="entry name" value="EF-hand-dom_pair"/>
</dbReference>
<dbReference type="Pfam" id="PF13499">
    <property type="entry name" value="EF-hand_7"/>
    <property type="match status" value="1"/>
</dbReference>
<keyword evidence="3" id="KW-0106">Calcium</keyword>
<name>A0A804I9E0_MUSAM</name>
<dbReference type="OrthoDB" id="26525at2759"/>
<evidence type="ECO:0000256" key="2">
    <source>
        <dbReference type="ARBA" id="ARBA00022737"/>
    </source>
</evidence>
<dbReference type="InterPro" id="IPR039647">
    <property type="entry name" value="EF_hand_pair_protein_CML-like"/>
</dbReference>
<dbReference type="Pfam" id="PF13833">
    <property type="entry name" value="EF-hand_8"/>
    <property type="match status" value="1"/>
</dbReference>
<reference evidence="5" key="1">
    <citation type="submission" date="2021-03" db="EMBL/GenBank/DDBJ databases">
        <authorList>
            <consortium name="Genoscope - CEA"/>
            <person name="William W."/>
        </authorList>
    </citation>
    <scope>NUCLEOTIDE SEQUENCE</scope>
    <source>
        <strain evidence="5">Doubled-haploid Pahang</strain>
    </source>
</reference>
<proteinExistence type="predicted"/>
<dbReference type="PANTHER" id="PTHR10891">
    <property type="entry name" value="EF-HAND CALCIUM-BINDING DOMAIN CONTAINING PROTEIN"/>
    <property type="match status" value="1"/>
</dbReference>
<evidence type="ECO:0000256" key="1">
    <source>
        <dbReference type="ARBA" id="ARBA00022723"/>
    </source>
</evidence>
<dbReference type="Gene3D" id="1.10.238.10">
    <property type="entry name" value="EF-hand"/>
    <property type="match status" value="2"/>
</dbReference>
<dbReference type="PROSITE" id="PS50222">
    <property type="entry name" value="EF_HAND_2"/>
    <property type="match status" value="3"/>
</dbReference>
<dbReference type="GO" id="GO:0005509">
    <property type="term" value="F:calcium ion binding"/>
    <property type="evidence" value="ECO:0007669"/>
    <property type="project" value="InterPro"/>
</dbReference>
<evidence type="ECO:0000313" key="5">
    <source>
        <dbReference type="EMBL" id="CAG1849423.1"/>
    </source>
</evidence>
<gene>
    <name evidence="5" type="ORF">GSMUA_210090.1</name>
</gene>
<keyword evidence="2" id="KW-0677">Repeat</keyword>
<dbReference type="InterPro" id="IPR002048">
    <property type="entry name" value="EF_hand_dom"/>
</dbReference>
<keyword evidence="1" id="KW-0479">Metal-binding</keyword>
<sequence>MAPLQSSHSRPLAGDIETLSYVNSMMEAFRAFDSNNDGLITCDELKGIMASLGYNPTTEEVREMMRRGDADKDGLLSMEEFLEMNAAELDPGDLAGLLQTAAALLGPAAGDDGDVTAEILFQVLSCEDGASLEDCTEIIASLDADGDGAVSFEDFKIIAQALR</sequence>
<accession>A0A804I9E0</accession>
<dbReference type="GO" id="GO:0043226">
    <property type="term" value="C:organelle"/>
    <property type="evidence" value="ECO:0007669"/>
    <property type="project" value="UniProtKB-ARBA"/>
</dbReference>
<dbReference type="CDD" id="cd00051">
    <property type="entry name" value="EFh"/>
    <property type="match status" value="1"/>
</dbReference>
<dbReference type="InterPro" id="IPR018247">
    <property type="entry name" value="EF_Hand_1_Ca_BS"/>
</dbReference>
<dbReference type="FunFam" id="1.10.238.10:FF:000178">
    <property type="entry name" value="Calmodulin-2 A"/>
    <property type="match status" value="1"/>
</dbReference>
<dbReference type="SUPFAM" id="SSF47473">
    <property type="entry name" value="EF-hand"/>
    <property type="match status" value="1"/>
</dbReference>
<dbReference type="PROSITE" id="PS00018">
    <property type="entry name" value="EF_HAND_1"/>
    <property type="match status" value="3"/>
</dbReference>
<protein>
    <submittedName>
        <fullName evidence="5">(wild Malaysian banana) hypothetical protein</fullName>
    </submittedName>
</protein>
<dbReference type="SMART" id="SM00054">
    <property type="entry name" value="EFh"/>
    <property type="match status" value="3"/>
</dbReference>